<reference evidence="1" key="1">
    <citation type="submission" date="2020-12" db="EMBL/GenBank/DDBJ databases">
        <title>Marinomonas arctica sp. nov., a psychrotolerant bacterium isolated from the Arctic.</title>
        <authorList>
            <person name="Zhang Y."/>
        </authorList>
    </citation>
    <scope>NUCLEOTIDE SEQUENCE</scope>
    <source>
        <strain evidence="1">C1424</strain>
    </source>
</reference>
<accession>A0A934JTW6</accession>
<name>A0A934JTW6_9GAMM</name>
<dbReference type="AlphaFoldDB" id="A0A934JTW6"/>
<dbReference type="RefSeq" id="WP_199467147.1">
    <property type="nucleotide sequence ID" value="NZ_JAEMNX010000003.1"/>
</dbReference>
<dbReference type="Proteomes" id="UP000628710">
    <property type="component" value="Unassembled WGS sequence"/>
</dbReference>
<comment type="caution">
    <text evidence="1">The sequence shown here is derived from an EMBL/GenBank/DDBJ whole genome shotgun (WGS) entry which is preliminary data.</text>
</comment>
<gene>
    <name evidence="1" type="ORF">I8J31_04655</name>
</gene>
<evidence type="ECO:0000313" key="1">
    <source>
        <dbReference type="EMBL" id="MBJ7536967.1"/>
    </source>
</evidence>
<keyword evidence="2" id="KW-1185">Reference proteome</keyword>
<protein>
    <submittedName>
        <fullName evidence="1">Uncharacterized protein</fullName>
    </submittedName>
</protein>
<sequence>MHIIENDNAEVKKTLVLNPSEAWEIVEHLQHQIKEGRESIEIAIEYDK</sequence>
<proteinExistence type="predicted"/>
<organism evidence="1 2">
    <name type="scientific">Marinomonas transparens</name>
    <dbReference type="NCBI Taxonomy" id="2795388"/>
    <lineage>
        <taxon>Bacteria</taxon>
        <taxon>Pseudomonadati</taxon>
        <taxon>Pseudomonadota</taxon>
        <taxon>Gammaproteobacteria</taxon>
        <taxon>Oceanospirillales</taxon>
        <taxon>Oceanospirillaceae</taxon>
        <taxon>Marinomonas</taxon>
    </lineage>
</organism>
<dbReference type="EMBL" id="JAEMNX010000003">
    <property type="protein sequence ID" value="MBJ7536967.1"/>
    <property type="molecule type" value="Genomic_DNA"/>
</dbReference>
<evidence type="ECO:0000313" key="2">
    <source>
        <dbReference type="Proteomes" id="UP000628710"/>
    </source>
</evidence>